<dbReference type="Proteomes" id="UP000185557">
    <property type="component" value="Unassembled WGS sequence"/>
</dbReference>
<sequence>MEIDILILTVYFICMGYVVYKMALSIEEELEDQVVLVPDVVGLESSVRSQLMRQGFAETAATVLQPGEGALGKGVSLRLVVPEPRSLAPPDEDQPDEPDEGQIAVQVLPQGPHPLQPLKGLTVQVVNQSRAIQVIVDWDRSSISRMTNEIRRVIRHTPGMRLDLTAPQVASAVNPNQYLSTVVVSEDCFDRSPDNQVLQQTAPVVDIPKMANLKEPLRNYSLDLVVQLTPFSGRGGRPIMLLLPFRFAIQPLPAKAAIPLVNWILKR</sequence>
<dbReference type="AlphaFoldDB" id="A0A1U7J8K2"/>
<organism evidence="1 2">
    <name type="scientific">Phormidium tenue NIES-30</name>
    <dbReference type="NCBI Taxonomy" id="549789"/>
    <lineage>
        <taxon>Bacteria</taxon>
        <taxon>Bacillati</taxon>
        <taxon>Cyanobacteriota</taxon>
        <taxon>Cyanophyceae</taxon>
        <taxon>Oscillatoriophycideae</taxon>
        <taxon>Oscillatoriales</taxon>
        <taxon>Oscillatoriaceae</taxon>
        <taxon>Phormidium</taxon>
    </lineage>
</organism>
<dbReference type="STRING" id="549789.NIES30_07185"/>
<reference evidence="1 2" key="1">
    <citation type="submission" date="2016-11" db="EMBL/GenBank/DDBJ databases">
        <title>Draft Genome Sequences of Nine Cyanobacterial Strains from Diverse Habitats.</title>
        <authorList>
            <person name="Zhu T."/>
            <person name="Hou S."/>
            <person name="Lu X."/>
            <person name="Hess W.R."/>
        </authorList>
    </citation>
    <scope>NUCLEOTIDE SEQUENCE [LARGE SCALE GENOMIC DNA]</scope>
    <source>
        <strain evidence="1 2">NIES-30</strain>
    </source>
</reference>
<dbReference type="EMBL" id="MRCG01000003">
    <property type="protein sequence ID" value="OKH49610.1"/>
    <property type="molecule type" value="Genomic_DNA"/>
</dbReference>
<accession>A0A1U7J8K2</accession>
<name>A0A1U7J8K2_9CYAN</name>
<dbReference type="OrthoDB" id="528201at2"/>
<dbReference type="RefSeq" id="WP_073607718.1">
    <property type="nucleotide sequence ID" value="NZ_MRCG01000003.1"/>
</dbReference>
<evidence type="ECO:0000313" key="2">
    <source>
        <dbReference type="Proteomes" id="UP000185557"/>
    </source>
</evidence>
<proteinExistence type="predicted"/>
<protein>
    <submittedName>
        <fullName evidence="1">Uncharacterized protein</fullName>
    </submittedName>
</protein>
<gene>
    <name evidence="1" type="ORF">NIES30_07185</name>
</gene>
<comment type="caution">
    <text evidence="1">The sequence shown here is derived from an EMBL/GenBank/DDBJ whole genome shotgun (WGS) entry which is preliminary data.</text>
</comment>
<evidence type="ECO:0000313" key="1">
    <source>
        <dbReference type="EMBL" id="OKH49610.1"/>
    </source>
</evidence>
<keyword evidence="2" id="KW-1185">Reference proteome</keyword>